<keyword evidence="4 7" id="KW-0812">Transmembrane</keyword>
<dbReference type="OrthoDB" id="9788907at2"/>
<name>A0A2U3KX12_9FIRM</name>
<feature type="transmembrane region" description="Helical" evidence="7">
    <location>
        <begin position="12"/>
        <end position="35"/>
    </location>
</feature>
<dbReference type="Proteomes" id="UP000238916">
    <property type="component" value="Unassembled WGS sequence"/>
</dbReference>
<evidence type="ECO:0000256" key="2">
    <source>
        <dbReference type="ARBA" id="ARBA00005262"/>
    </source>
</evidence>
<reference evidence="9" key="1">
    <citation type="submission" date="2018-02" db="EMBL/GenBank/DDBJ databases">
        <authorList>
            <person name="Hausmann B."/>
        </authorList>
    </citation>
    <scope>NUCLEOTIDE SEQUENCE [LARGE SCALE GENOMIC DNA]</scope>
    <source>
        <strain evidence="9">Peat soil MAG SbF1</strain>
    </source>
</reference>
<dbReference type="PANTHER" id="PTHR43663">
    <property type="entry name" value="CHROMATE TRANSPORT PROTEIN-RELATED"/>
    <property type="match status" value="1"/>
</dbReference>
<keyword evidence="3" id="KW-1003">Cell membrane</keyword>
<dbReference type="Pfam" id="PF02417">
    <property type="entry name" value="Chromate_transp"/>
    <property type="match status" value="1"/>
</dbReference>
<evidence type="ECO:0000256" key="7">
    <source>
        <dbReference type="SAM" id="Phobius"/>
    </source>
</evidence>
<evidence type="ECO:0000256" key="6">
    <source>
        <dbReference type="ARBA" id="ARBA00023136"/>
    </source>
</evidence>
<accession>A0A2U3KX12</accession>
<evidence type="ECO:0000256" key="3">
    <source>
        <dbReference type="ARBA" id="ARBA00022475"/>
    </source>
</evidence>
<dbReference type="PANTHER" id="PTHR43663:SF1">
    <property type="entry name" value="CHROMATE TRANSPORTER"/>
    <property type="match status" value="1"/>
</dbReference>
<evidence type="ECO:0000256" key="4">
    <source>
        <dbReference type="ARBA" id="ARBA00022692"/>
    </source>
</evidence>
<organism evidence="8 9">
    <name type="scientific">Candidatus Desulfosporosinus infrequens</name>
    <dbReference type="NCBI Taxonomy" id="2043169"/>
    <lineage>
        <taxon>Bacteria</taxon>
        <taxon>Bacillati</taxon>
        <taxon>Bacillota</taxon>
        <taxon>Clostridia</taxon>
        <taxon>Eubacteriales</taxon>
        <taxon>Desulfitobacteriaceae</taxon>
        <taxon>Desulfosporosinus</taxon>
    </lineage>
</organism>
<feature type="transmembrane region" description="Helical" evidence="7">
    <location>
        <begin position="142"/>
        <end position="159"/>
    </location>
</feature>
<feature type="transmembrane region" description="Helical" evidence="7">
    <location>
        <begin position="81"/>
        <end position="107"/>
    </location>
</feature>
<dbReference type="EMBL" id="OMOF01000229">
    <property type="protein sequence ID" value="SPF44130.1"/>
    <property type="molecule type" value="Genomic_DNA"/>
</dbReference>
<dbReference type="AlphaFoldDB" id="A0A2U3KX12"/>
<evidence type="ECO:0000256" key="1">
    <source>
        <dbReference type="ARBA" id="ARBA00004651"/>
    </source>
</evidence>
<dbReference type="GO" id="GO:0015109">
    <property type="term" value="F:chromate transmembrane transporter activity"/>
    <property type="evidence" value="ECO:0007669"/>
    <property type="project" value="InterPro"/>
</dbReference>
<keyword evidence="6 7" id="KW-0472">Membrane</keyword>
<feature type="transmembrane region" description="Helical" evidence="7">
    <location>
        <begin position="55"/>
        <end position="74"/>
    </location>
</feature>
<dbReference type="GO" id="GO:0005886">
    <property type="term" value="C:plasma membrane"/>
    <property type="evidence" value="ECO:0007669"/>
    <property type="project" value="UniProtKB-SubCell"/>
</dbReference>
<evidence type="ECO:0000313" key="9">
    <source>
        <dbReference type="Proteomes" id="UP000238916"/>
    </source>
</evidence>
<proteinExistence type="inferred from homology"/>
<evidence type="ECO:0000313" key="8">
    <source>
        <dbReference type="EMBL" id="SPF44130.1"/>
    </source>
</evidence>
<gene>
    <name evidence="8" type="ORF">SBF1_3040009</name>
</gene>
<comment type="subcellular location">
    <subcellularLocation>
        <location evidence="1">Cell membrane</location>
        <topology evidence="1">Multi-pass membrane protein</topology>
    </subcellularLocation>
</comment>
<dbReference type="InterPro" id="IPR052518">
    <property type="entry name" value="CHR_Transporter"/>
</dbReference>
<feature type="transmembrane region" description="Helical" evidence="7">
    <location>
        <begin position="113"/>
        <end position="135"/>
    </location>
</feature>
<comment type="similarity">
    <text evidence="2">Belongs to the chromate ion transporter (CHR) (TC 2.A.51) family.</text>
</comment>
<evidence type="ECO:0000256" key="5">
    <source>
        <dbReference type="ARBA" id="ARBA00022989"/>
    </source>
</evidence>
<keyword evidence="5 7" id="KW-1133">Transmembrane helix</keyword>
<sequence>MEKNKVDVKFILKIFLSFFKISPLSFGGGFAMIPIIEDEVVRKKEWVTKEQIIDIFAIIQSLPGAIAVNAASLVGYQIAGVFGAIAAFLGVILPTFAIMIVFGAMLITYQHNFFVQAALQGIRPVVVAMIASAGYKMSKVTIVDKTCLAITVVSILTLLMFKSLIFVVIVSGAVFGIGIVNFRGIQKQPKSQLKVSEPSYEISNGSK</sequence>
<dbReference type="InterPro" id="IPR003370">
    <property type="entry name" value="Chromate_transpt"/>
</dbReference>
<protein>
    <submittedName>
        <fullName evidence="8">Chromate transporter family protein</fullName>
    </submittedName>
</protein>